<dbReference type="Proteomes" id="UP000469185">
    <property type="component" value="Unassembled WGS sequence"/>
</dbReference>
<organism evidence="2 3">
    <name type="scientific">Phytoactinopolyspora alkaliphila</name>
    <dbReference type="NCBI Taxonomy" id="1783498"/>
    <lineage>
        <taxon>Bacteria</taxon>
        <taxon>Bacillati</taxon>
        <taxon>Actinomycetota</taxon>
        <taxon>Actinomycetes</taxon>
        <taxon>Jiangellales</taxon>
        <taxon>Jiangellaceae</taxon>
        <taxon>Phytoactinopolyspora</taxon>
    </lineage>
</organism>
<evidence type="ECO:0000256" key="1">
    <source>
        <dbReference type="SAM" id="MobiDB-lite"/>
    </source>
</evidence>
<comment type="caution">
    <text evidence="2">The sequence shown here is derived from an EMBL/GenBank/DDBJ whole genome shotgun (WGS) entry which is preliminary data.</text>
</comment>
<dbReference type="AlphaFoldDB" id="A0A6N9YIX6"/>
<sequence>MTDNKRERPPDSQDDERRRRDAYESGGDFADEHTSPTVADEMDGGPEGEREPESPKGRGGDGGMD</sequence>
<proteinExistence type="predicted"/>
<protein>
    <submittedName>
        <fullName evidence="2">Uncharacterized protein</fullName>
    </submittedName>
</protein>
<dbReference type="EMBL" id="JAAGOB010000003">
    <property type="protein sequence ID" value="NED94953.1"/>
    <property type="molecule type" value="Genomic_DNA"/>
</dbReference>
<name>A0A6N9YIX6_9ACTN</name>
<feature type="compositionally biased region" description="Basic and acidic residues" evidence="1">
    <location>
        <begin position="47"/>
        <end position="59"/>
    </location>
</feature>
<dbReference type="RefSeq" id="WP_163817283.1">
    <property type="nucleotide sequence ID" value="NZ_JAAGOB010000003.1"/>
</dbReference>
<feature type="region of interest" description="Disordered" evidence="1">
    <location>
        <begin position="1"/>
        <end position="65"/>
    </location>
</feature>
<evidence type="ECO:0000313" key="3">
    <source>
        <dbReference type="Proteomes" id="UP000469185"/>
    </source>
</evidence>
<evidence type="ECO:0000313" key="2">
    <source>
        <dbReference type="EMBL" id="NED94953.1"/>
    </source>
</evidence>
<gene>
    <name evidence="2" type="ORF">G1H11_06465</name>
</gene>
<feature type="compositionally biased region" description="Basic and acidic residues" evidence="1">
    <location>
        <begin position="1"/>
        <end position="23"/>
    </location>
</feature>
<accession>A0A6N9YIX6</accession>
<reference evidence="2 3" key="1">
    <citation type="submission" date="2020-02" db="EMBL/GenBank/DDBJ databases">
        <authorList>
            <person name="Li X.-J."/>
            <person name="Feng X.-M."/>
        </authorList>
    </citation>
    <scope>NUCLEOTIDE SEQUENCE [LARGE SCALE GENOMIC DNA]</scope>
    <source>
        <strain evidence="2 3">CGMCC 4.7225</strain>
    </source>
</reference>
<keyword evidence="3" id="KW-1185">Reference proteome</keyword>